<evidence type="ECO:0000313" key="3">
    <source>
        <dbReference type="EMBL" id="HHL42258.1"/>
    </source>
</evidence>
<comment type="similarity">
    <text evidence="1">Belongs to the UPF0213 family.</text>
</comment>
<dbReference type="SUPFAM" id="SSF82771">
    <property type="entry name" value="GIY-YIG endonuclease"/>
    <property type="match status" value="1"/>
</dbReference>
<reference evidence="3" key="1">
    <citation type="journal article" date="2020" name="mSystems">
        <title>Genome- and Community-Level Interaction Insights into Carbon Utilization and Element Cycling Functions of Hydrothermarchaeota in Hydrothermal Sediment.</title>
        <authorList>
            <person name="Zhou Z."/>
            <person name="Liu Y."/>
            <person name="Xu W."/>
            <person name="Pan J."/>
            <person name="Luo Z.H."/>
            <person name="Li M."/>
        </authorList>
    </citation>
    <scope>NUCLEOTIDE SEQUENCE [LARGE SCALE GENOMIC DNA]</scope>
    <source>
        <strain evidence="3">HyVt-485</strain>
    </source>
</reference>
<dbReference type="Pfam" id="PF01541">
    <property type="entry name" value="GIY-YIG"/>
    <property type="match status" value="1"/>
</dbReference>
<dbReference type="PANTHER" id="PTHR34477">
    <property type="entry name" value="UPF0213 PROTEIN YHBQ"/>
    <property type="match status" value="1"/>
</dbReference>
<organism evidence="3">
    <name type="scientific">Hellea balneolensis</name>
    <dbReference type="NCBI Taxonomy" id="287478"/>
    <lineage>
        <taxon>Bacteria</taxon>
        <taxon>Pseudomonadati</taxon>
        <taxon>Pseudomonadota</taxon>
        <taxon>Alphaproteobacteria</taxon>
        <taxon>Maricaulales</taxon>
        <taxon>Robiginitomaculaceae</taxon>
        <taxon>Hellea</taxon>
    </lineage>
</organism>
<accession>A0A7C5QV27</accession>
<evidence type="ECO:0000259" key="2">
    <source>
        <dbReference type="PROSITE" id="PS50164"/>
    </source>
</evidence>
<dbReference type="InterPro" id="IPR000305">
    <property type="entry name" value="GIY-YIG_endonuc"/>
</dbReference>
<dbReference type="SMART" id="SM00465">
    <property type="entry name" value="GIYc"/>
    <property type="match status" value="1"/>
</dbReference>
<gene>
    <name evidence="3" type="ORF">ENJ42_01450</name>
</gene>
<protein>
    <submittedName>
        <fullName evidence="3">GIY-YIG nuclease family protein</fullName>
    </submittedName>
</protein>
<dbReference type="InterPro" id="IPR050190">
    <property type="entry name" value="UPF0213_domain"/>
</dbReference>
<evidence type="ECO:0000256" key="1">
    <source>
        <dbReference type="ARBA" id="ARBA00007435"/>
    </source>
</evidence>
<dbReference type="InterPro" id="IPR035901">
    <property type="entry name" value="GIY-YIG_endonuc_sf"/>
</dbReference>
<comment type="caution">
    <text evidence="3">The sequence shown here is derived from an EMBL/GenBank/DDBJ whole genome shotgun (WGS) entry which is preliminary data.</text>
</comment>
<name>A0A7C5QV27_9PROT</name>
<dbReference type="PANTHER" id="PTHR34477:SF1">
    <property type="entry name" value="UPF0213 PROTEIN YHBQ"/>
    <property type="match status" value="1"/>
</dbReference>
<dbReference type="PROSITE" id="PS50164">
    <property type="entry name" value="GIY_YIG"/>
    <property type="match status" value="1"/>
</dbReference>
<dbReference type="Gene3D" id="3.40.1440.10">
    <property type="entry name" value="GIY-YIG endonuclease"/>
    <property type="match status" value="1"/>
</dbReference>
<feature type="domain" description="GIY-YIG" evidence="2">
    <location>
        <begin position="4"/>
        <end position="79"/>
    </location>
</feature>
<dbReference type="EMBL" id="DRMJ01000066">
    <property type="protein sequence ID" value="HHL42258.1"/>
    <property type="molecule type" value="Genomic_DNA"/>
</dbReference>
<sequence>MSDKLWCVYMLQCSDGSLYTGITNDITARLQTHQSGKGAKYTKARRPVRLVYHEGAENRSTASKREAAIKKMPRTEKLALIAGFG</sequence>
<proteinExistence type="inferred from homology"/>
<dbReference type="CDD" id="cd10456">
    <property type="entry name" value="GIY-YIG_UPF0213"/>
    <property type="match status" value="1"/>
</dbReference>
<dbReference type="Proteomes" id="UP000885830">
    <property type="component" value="Unassembled WGS sequence"/>
</dbReference>
<dbReference type="AlphaFoldDB" id="A0A7C5QV27"/>